<keyword evidence="2" id="KW-0315">Glutamine amidotransferase</keyword>
<dbReference type="EMBL" id="CP094984">
    <property type="protein sequence ID" value="UON91873.1"/>
    <property type="molecule type" value="Genomic_DNA"/>
</dbReference>
<dbReference type="PANTHER" id="PTHR37947">
    <property type="entry name" value="BLL2462 PROTEIN"/>
    <property type="match status" value="1"/>
</dbReference>
<dbReference type="Pfam" id="PF07090">
    <property type="entry name" value="GATase1_like"/>
    <property type="match status" value="1"/>
</dbReference>
<gene>
    <name evidence="2" type="ORF">LJ755_05885</name>
    <name evidence="3" type="ORF">MUK71_15030</name>
</gene>
<dbReference type="Proteomes" id="UP000829758">
    <property type="component" value="Chromosome"/>
</dbReference>
<accession>A0A9X1S986</accession>
<dbReference type="Gene3D" id="3.40.50.880">
    <property type="match status" value="1"/>
</dbReference>
<evidence type="ECO:0000259" key="1">
    <source>
        <dbReference type="Pfam" id="PF07090"/>
    </source>
</evidence>
<protein>
    <submittedName>
        <fullName evidence="2">Glutamine amidotransferase</fullName>
    </submittedName>
</protein>
<feature type="domain" description="Putative glutamine amidotransferase" evidence="1">
    <location>
        <begin position="3"/>
        <end position="246"/>
    </location>
</feature>
<dbReference type="InterPro" id="IPR029062">
    <property type="entry name" value="Class_I_gatase-like"/>
</dbReference>
<organism evidence="2 5">
    <name type="scientific">Arthrobacter zhangbolii</name>
    <dbReference type="NCBI Taxonomy" id="2886936"/>
    <lineage>
        <taxon>Bacteria</taxon>
        <taxon>Bacillati</taxon>
        <taxon>Actinomycetota</taxon>
        <taxon>Actinomycetes</taxon>
        <taxon>Micrococcales</taxon>
        <taxon>Micrococcaceae</taxon>
        <taxon>Arthrobacter</taxon>
    </lineage>
</organism>
<dbReference type="CDD" id="cd03143">
    <property type="entry name" value="A4_beta-galactosidase_middle_domain"/>
    <property type="match status" value="1"/>
</dbReference>
<sequence length="250" mass="26631">MAKVLIAGESWMTTSTHVKGVDEFSVHSYVEGVGPLKNALEAAGHEVTHMPAHLVPTEFPGSAEALGRYDVVVLSDIGANSIQLAPGVFERFTPGEDRLQALADWTRAGGGLVMIGGYLSFSGFQARAAFRNTAIAEVLPVGMLAEDDRWELPSGLTAKVEMPGHAVLGSAGEEWPALLGYNRTTLRPGAELVASINGDPLIALSEHGSGRSAVFTSDCSPHWAPAAFCEEWPGYQQIFDGIIRWVSGEQ</sequence>
<evidence type="ECO:0000313" key="4">
    <source>
        <dbReference type="Proteomes" id="UP000829758"/>
    </source>
</evidence>
<dbReference type="RefSeq" id="WP_227928372.1">
    <property type="nucleotide sequence ID" value="NZ_CP094984.1"/>
</dbReference>
<dbReference type="AlphaFoldDB" id="A0A9X1S986"/>
<dbReference type="InterPro" id="IPR010768">
    <property type="entry name" value="GATase1-like"/>
</dbReference>
<evidence type="ECO:0000313" key="3">
    <source>
        <dbReference type="EMBL" id="UON91873.1"/>
    </source>
</evidence>
<dbReference type="SUPFAM" id="SSF52317">
    <property type="entry name" value="Class I glutamine amidotransferase-like"/>
    <property type="match status" value="1"/>
</dbReference>
<dbReference type="Proteomes" id="UP001155145">
    <property type="component" value="Unassembled WGS sequence"/>
</dbReference>
<evidence type="ECO:0000313" key="2">
    <source>
        <dbReference type="EMBL" id="MCC3272261.1"/>
    </source>
</evidence>
<reference evidence="2" key="1">
    <citation type="submission" date="2021-10" db="EMBL/GenBank/DDBJ databases">
        <title>Novel species in genus Arthrobacter.</title>
        <authorList>
            <person name="Liu Y."/>
        </authorList>
    </citation>
    <scope>NUCLEOTIDE SEQUENCE</scope>
    <source>
        <strain evidence="2">Zg-Y462</strain>
        <strain evidence="4">zg-Y462</strain>
    </source>
</reference>
<dbReference type="EMBL" id="JAJFZT010000003">
    <property type="protein sequence ID" value="MCC3272261.1"/>
    <property type="molecule type" value="Genomic_DNA"/>
</dbReference>
<proteinExistence type="predicted"/>
<evidence type="ECO:0000313" key="5">
    <source>
        <dbReference type="Proteomes" id="UP001155145"/>
    </source>
</evidence>
<keyword evidence="4" id="KW-1185">Reference proteome</keyword>
<dbReference type="PANTHER" id="PTHR37947:SF1">
    <property type="entry name" value="BLL2462 PROTEIN"/>
    <property type="match status" value="1"/>
</dbReference>
<name>A0A9X1S986_9MICC</name>